<proteinExistence type="predicted"/>
<accession>A0A195DL02</accession>
<dbReference type="EMBL" id="KQ980762">
    <property type="protein sequence ID" value="KYN13526.1"/>
    <property type="molecule type" value="Genomic_DNA"/>
</dbReference>
<reference evidence="2 3" key="1">
    <citation type="submission" date="2015-09" db="EMBL/GenBank/DDBJ databases">
        <title>Trachymyrmex cornetzi WGS genome.</title>
        <authorList>
            <person name="Nygaard S."/>
            <person name="Hu H."/>
            <person name="Boomsma J."/>
            <person name="Zhang G."/>
        </authorList>
    </citation>
    <scope>NUCLEOTIDE SEQUENCE [LARGE SCALE GENOMIC DNA]</scope>
    <source>
        <strain evidence="2">Tcor2-1</strain>
        <tissue evidence="2">Whole body</tissue>
    </source>
</reference>
<gene>
    <name evidence="2" type="ORF">ALC57_14231</name>
</gene>
<dbReference type="AlphaFoldDB" id="A0A195DL02"/>
<keyword evidence="3" id="KW-1185">Reference proteome</keyword>
<name>A0A195DL02_9HYME</name>
<dbReference type="SUPFAM" id="SSF53098">
    <property type="entry name" value="Ribonuclease H-like"/>
    <property type="match status" value="1"/>
</dbReference>
<dbReference type="GO" id="GO:0046983">
    <property type="term" value="F:protein dimerization activity"/>
    <property type="evidence" value="ECO:0007669"/>
    <property type="project" value="InterPro"/>
</dbReference>
<dbReference type="STRING" id="471704.A0A195DL02"/>
<dbReference type="InterPro" id="IPR008906">
    <property type="entry name" value="HATC_C_dom"/>
</dbReference>
<evidence type="ECO:0000313" key="2">
    <source>
        <dbReference type="EMBL" id="KYN13526.1"/>
    </source>
</evidence>
<dbReference type="Pfam" id="PF05699">
    <property type="entry name" value="Dimer_Tnp_hAT"/>
    <property type="match status" value="1"/>
</dbReference>
<evidence type="ECO:0000313" key="3">
    <source>
        <dbReference type="Proteomes" id="UP000078492"/>
    </source>
</evidence>
<evidence type="ECO:0000259" key="1">
    <source>
        <dbReference type="Pfam" id="PF05699"/>
    </source>
</evidence>
<dbReference type="Proteomes" id="UP000078492">
    <property type="component" value="Unassembled WGS sequence"/>
</dbReference>
<sequence length="57" mass="6771">MNPLEYWKINVAKYLFLSKLAKKFLHVSATSVPSERVFSITEIILNKRRNRFDNNTK</sequence>
<dbReference type="InterPro" id="IPR012337">
    <property type="entry name" value="RNaseH-like_sf"/>
</dbReference>
<organism evidence="2 3">
    <name type="scientific">Trachymyrmex cornetzi</name>
    <dbReference type="NCBI Taxonomy" id="471704"/>
    <lineage>
        <taxon>Eukaryota</taxon>
        <taxon>Metazoa</taxon>
        <taxon>Ecdysozoa</taxon>
        <taxon>Arthropoda</taxon>
        <taxon>Hexapoda</taxon>
        <taxon>Insecta</taxon>
        <taxon>Pterygota</taxon>
        <taxon>Neoptera</taxon>
        <taxon>Endopterygota</taxon>
        <taxon>Hymenoptera</taxon>
        <taxon>Apocrita</taxon>
        <taxon>Aculeata</taxon>
        <taxon>Formicoidea</taxon>
        <taxon>Formicidae</taxon>
        <taxon>Myrmicinae</taxon>
        <taxon>Trachymyrmex</taxon>
    </lineage>
</organism>
<feature type="domain" description="HAT C-terminal dimerisation" evidence="1">
    <location>
        <begin position="1"/>
        <end position="54"/>
    </location>
</feature>
<protein>
    <recommendedName>
        <fullName evidence="1">HAT C-terminal dimerisation domain-containing protein</fullName>
    </recommendedName>
</protein>